<dbReference type="Proteomes" id="UP000286482">
    <property type="component" value="Unassembled WGS sequence"/>
</dbReference>
<evidence type="ECO:0000259" key="11">
    <source>
        <dbReference type="PROSITE" id="PS50111"/>
    </source>
</evidence>
<sequence length="656" mass="72107">MYDEFELSQKNKDYLMANTTKSSLLREMLLGLLVLIALQLFGLAWISQQSSATLSSNIQAGIEDSNQKITQNMLQQQQQLERSGQENAIQAGLKLKQQLDLTLTQQLDEQLSYQRQQLEQSSSTLAQLLADMAAPAIWDQDVPALTQLVEVAHQNPNVIFAVFFNTEDKYLTRYLNRKDPRLSALLKKGEAKKAVNKVMEAAKRDSNVLLVEASINPNGAEIGKFYLAIDLSAIELRMAAIKQSNGQLSDNVGQAGELQIQAQSQAANQQLGELIESIRQQNQATEDALVKSTSSEAKQFSFEILMASLVSGIAVLLAVAAFFIIRVQRKLNTLRSSLDELAQNGGDLSRAIDVKGNDEISAMTASINQFLQTTRQLIQKANQNSDDTHSQVLLLNQSCENSEAAVNGQQNGLDQVALSMEEVAQSVSEETQAILMVQEEMNRVKEQHENASKVSNELSTLLNVFISQVEKAHQDVLGFETLSNEIATIVDVIEAIADQTNLLALNAAIEAARAGESGRGFAVVADEVRGLANKTRQSTEEIQQTVEKLQSGAKRSVSTMKEAGEQATESREQLTKSESVQQLIETSMDLVSDQVTNIASMAEEQQAVSSQVRQSAQHILEQNQHSLQSVQQSTQQSQALQALAQQLRQTMSTFKV</sequence>
<dbReference type="PROSITE" id="PS50885">
    <property type="entry name" value="HAMP"/>
    <property type="match status" value="1"/>
</dbReference>
<dbReference type="InterPro" id="IPR003660">
    <property type="entry name" value="HAMP_dom"/>
</dbReference>
<evidence type="ECO:0000259" key="12">
    <source>
        <dbReference type="PROSITE" id="PS50885"/>
    </source>
</evidence>
<evidence type="ECO:0000256" key="2">
    <source>
        <dbReference type="ARBA" id="ARBA00022692"/>
    </source>
</evidence>
<feature type="compositionally biased region" description="Basic and acidic residues" evidence="9">
    <location>
        <begin position="562"/>
        <end position="575"/>
    </location>
</feature>
<evidence type="ECO:0000313" key="13">
    <source>
        <dbReference type="EMBL" id="RKF17388.1"/>
    </source>
</evidence>
<dbReference type="GO" id="GO:0006935">
    <property type="term" value="P:chemotaxis"/>
    <property type="evidence" value="ECO:0007669"/>
    <property type="project" value="UniProtKB-ARBA"/>
</dbReference>
<dbReference type="Gene3D" id="1.10.287.950">
    <property type="entry name" value="Methyl-accepting chemotaxis protein"/>
    <property type="match status" value="1"/>
</dbReference>
<feature type="domain" description="HAMP" evidence="12">
    <location>
        <begin position="325"/>
        <end position="379"/>
    </location>
</feature>
<keyword evidence="5 7" id="KW-0807">Transducer</keyword>
<feature type="domain" description="Methyl-accepting transducer" evidence="11">
    <location>
        <begin position="384"/>
        <end position="620"/>
    </location>
</feature>
<evidence type="ECO:0000256" key="3">
    <source>
        <dbReference type="ARBA" id="ARBA00022989"/>
    </source>
</evidence>
<dbReference type="CDD" id="cd06225">
    <property type="entry name" value="HAMP"/>
    <property type="match status" value="1"/>
</dbReference>
<dbReference type="InterPro" id="IPR004089">
    <property type="entry name" value="MCPsignal_dom"/>
</dbReference>
<evidence type="ECO:0000256" key="7">
    <source>
        <dbReference type="PROSITE-ProRule" id="PRU00284"/>
    </source>
</evidence>
<keyword evidence="4 10" id="KW-0472">Membrane</keyword>
<feature type="coiled-coil region" evidence="8">
    <location>
        <begin position="427"/>
        <end position="457"/>
    </location>
</feature>
<comment type="subcellular location">
    <subcellularLocation>
        <location evidence="1">Membrane</location>
        <topology evidence="1">Multi-pass membrane protein</topology>
    </subcellularLocation>
</comment>
<comment type="caution">
    <text evidence="13">The sequence shown here is derived from an EMBL/GenBank/DDBJ whole genome shotgun (WGS) entry which is preliminary data.</text>
</comment>
<keyword evidence="2 10" id="KW-0812">Transmembrane</keyword>
<dbReference type="PROSITE" id="PS50111">
    <property type="entry name" value="CHEMOTAXIS_TRANSDUC_2"/>
    <property type="match status" value="1"/>
</dbReference>
<reference evidence="13 14" key="1">
    <citation type="submission" date="2018-09" db="EMBL/GenBank/DDBJ databases">
        <authorList>
            <person name="Wang Z."/>
        </authorList>
    </citation>
    <scope>NUCLEOTIDE SEQUENCE [LARGE SCALE GENOMIC DNA]</scope>
    <source>
        <strain evidence="13 14">ALS 81</strain>
    </source>
</reference>
<evidence type="ECO:0000256" key="8">
    <source>
        <dbReference type="SAM" id="Coils"/>
    </source>
</evidence>
<dbReference type="PANTHER" id="PTHR32089">
    <property type="entry name" value="METHYL-ACCEPTING CHEMOTAXIS PROTEIN MCPB"/>
    <property type="match status" value="1"/>
</dbReference>
<proteinExistence type="inferred from homology"/>
<evidence type="ECO:0000256" key="6">
    <source>
        <dbReference type="ARBA" id="ARBA00029447"/>
    </source>
</evidence>
<dbReference type="PANTHER" id="PTHR32089:SF119">
    <property type="entry name" value="METHYL-ACCEPTING CHEMOTAXIS PROTEIN CTPL"/>
    <property type="match status" value="1"/>
</dbReference>
<comment type="similarity">
    <text evidence="6">Belongs to the methyl-accepting chemotaxis (MCP) protein family.</text>
</comment>
<dbReference type="FunFam" id="1.10.287.950:FF:000001">
    <property type="entry name" value="Methyl-accepting chemotaxis sensory transducer"/>
    <property type="match status" value="1"/>
</dbReference>
<evidence type="ECO:0000256" key="4">
    <source>
        <dbReference type="ARBA" id="ARBA00023136"/>
    </source>
</evidence>
<evidence type="ECO:0000256" key="1">
    <source>
        <dbReference type="ARBA" id="ARBA00004141"/>
    </source>
</evidence>
<organism evidence="13 14">
    <name type="scientific">Alginatibacterium sediminis</name>
    <dbReference type="NCBI Taxonomy" id="2164068"/>
    <lineage>
        <taxon>Bacteria</taxon>
        <taxon>Pseudomonadati</taxon>
        <taxon>Pseudomonadota</taxon>
        <taxon>Gammaproteobacteria</taxon>
        <taxon>Alteromonadales</taxon>
        <taxon>Alteromonadaceae</taxon>
        <taxon>Alginatibacterium</taxon>
    </lineage>
</organism>
<feature type="transmembrane region" description="Helical" evidence="10">
    <location>
        <begin position="304"/>
        <end position="325"/>
    </location>
</feature>
<accession>A0A420E9E5</accession>
<keyword evidence="8" id="KW-0175">Coiled coil</keyword>
<evidence type="ECO:0000256" key="5">
    <source>
        <dbReference type="ARBA" id="ARBA00023224"/>
    </source>
</evidence>
<keyword evidence="3 10" id="KW-1133">Transmembrane helix</keyword>
<evidence type="ECO:0000256" key="10">
    <source>
        <dbReference type="SAM" id="Phobius"/>
    </source>
</evidence>
<dbReference type="GO" id="GO:0016020">
    <property type="term" value="C:membrane"/>
    <property type="evidence" value="ECO:0007669"/>
    <property type="project" value="UniProtKB-SubCell"/>
</dbReference>
<dbReference type="SMART" id="SM00304">
    <property type="entry name" value="HAMP"/>
    <property type="match status" value="1"/>
</dbReference>
<protein>
    <submittedName>
        <fullName evidence="13">Methyl-accepting chemotaxis protein</fullName>
    </submittedName>
</protein>
<dbReference type="SMART" id="SM00283">
    <property type="entry name" value="MA"/>
    <property type="match status" value="1"/>
</dbReference>
<evidence type="ECO:0000313" key="14">
    <source>
        <dbReference type="Proteomes" id="UP000286482"/>
    </source>
</evidence>
<dbReference type="GO" id="GO:0007165">
    <property type="term" value="P:signal transduction"/>
    <property type="evidence" value="ECO:0007669"/>
    <property type="project" value="UniProtKB-KW"/>
</dbReference>
<feature type="region of interest" description="Disordered" evidence="9">
    <location>
        <begin position="547"/>
        <end position="577"/>
    </location>
</feature>
<evidence type="ECO:0000256" key="9">
    <source>
        <dbReference type="SAM" id="MobiDB-lite"/>
    </source>
</evidence>
<keyword evidence="14" id="KW-1185">Reference proteome</keyword>
<dbReference type="Pfam" id="PF00015">
    <property type="entry name" value="MCPsignal"/>
    <property type="match status" value="1"/>
</dbReference>
<dbReference type="SUPFAM" id="SSF58104">
    <property type="entry name" value="Methyl-accepting chemotaxis protein (MCP) signaling domain"/>
    <property type="match status" value="1"/>
</dbReference>
<name>A0A420E9E5_9ALTE</name>
<dbReference type="Pfam" id="PF00672">
    <property type="entry name" value="HAMP"/>
    <property type="match status" value="1"/>
</dbReference>
<gene>
    <name evidence="13" type="ORF">DBZ36_13090</name>
</gene>
<dbReference type="AlphaFoldDB" id="A0A420E9E5"/>
<dbReference type="EMBL" id="RAQO01000007">
    <property type="protein sequence ID" value="RKF17388.1"/>
    <property type="molecule type" value="Genomic_DNA"/>
</dbReference>
<feature type="transmembrane region" description="Helical" evidence="10">
    <location>
        <begin position="28"/>
        <end position="46"/>
    </location>
</feature>